<keyword evidence="7" id="KW-1185">Reference proteome</keyword>
<dbReference type="NCBIfam" id="TIGR00567">
    <property type="entry name" value="3mg"/>
    <property type="match status" value="1"/>
</dbReference>
<evidence type="ECO:0000256" key="5">
    <source>
        <dbReference type="HAMAP-Rule" id="MF_00527"/>
    </source>
</evidence>
<organism evidence="6 7">
    <name type="scientific">Terriglobus saanensis (strain ATCC BAA-1853 / DSM 23119 / SP1PR4)</name>
    <dbReference type="NCBI Taxonomy" id="401053"/>
    <lineage>
        <taxon>Bacteria</taxon>
        <taxon>Pseudomonadati</taxon>
        <taxon>Acidobacteriota</taxon>
        <taxon>Terriglobia</taxon>
        <taxon>Terriglobales</taxon>
        <taxon>Acidobacteriaceae</taxon>
        <taxon>Terriglobus</taxon>
    </lineage>
</organism>
<dbReference type="CDD" id="cd00540">
    <property type="entry name" value="AAG"/>
    <property type="match status" value="1"/>
</dbReference>
<sequence length="196" mass="21205">MTPSTHLQRTFYERHPSVVAPELLGKLVVRRYRRCPLVGRITEVEAYLGLEDQASHASRAKSAFNAVLFGPAGYTDVYLIYGLHHCLNISCHPAGQSGGVLIRALQPIVGVSTMAKLRKLPANAPSQRISGGPGRVCQALGITRANVHGLDVTSHSSAIQIVDDGWNPPGIRVTKRIGIRKSVDLPLRFLVADGEV</sequence>
<dbReference type="RefSeq" id="WP_013570218.1">
    <property type="nucleotide sequence ID" value="NC_014963.1"/>
</dbReference>
<dbReference type="InterPro" id="IPR003180">
    <property type="entry name" value="MPG"/>
</dbReference>
<reference evidence="6 7" key="1">
    <citation type="journal article" date="2012" name="Stand. Genomic Sci.">
        <title>Complete genome sequence of Terriglobus saanensis type strain SP1PR4(T), an Acidobacteria from tundra soil.</title>
        <authorList>
            <person name="Rawat S.R."/>
            <person name="Mannisto M.K."/>
            <person name="Starovoytov V."/>
            <person name="Goodwin L."/>
            <person name="Nolan M."/>
            <person name="Hauser L."/>
            <person name="Land M."/>
            <person name="Davenport K.W."/>
            <person name="Woyke T."/>
            <person name="Haggblom M.M."/>
        </authorList>
    </citation>
    <scope>NUCLEOTIDE SEQUENCE</scope>
    <source>
        <strain evidence="7">ATCC BAA-1853 / DSM 23119 / SP1PR4</strain>
    </source>
</reference>
<gene>
    <name evidence="6" type="ordered locus">AciPR4_3738</name>
</gene>
<dbReference type="GO" id="GO:0003905">
    <property type="term" value="F:alkylbase DNA N-glycosylase activity"/>
    <property type="evidence" value="ECO:0007669"/>
    <property type="project" value="InterPro"/>
</dbReference>
<dbReference type="OrthoDB" id="9794313at2"/>
<dbReference type="HAMAP" id="MF_00527">
    <property type="entry name" value="3MGH"/>
    <property type="match status" value="1"/>
</dbReference>
<dbReference type="HOGENOM" id="CLU_060471_3_0_0"/>
<dbReference type="PANTHER" id="PTHR10429">
    <property type="entry name" value="DNA-3-METHYLADENINE GLYCOSYLASE"/>
    <property type="match status" value="1"/>
</dbReference>
<dbReference type="PANTHER" id="PTHR10429:SF0">
    <property type="entry name" value="DNA-3-METHYLADENINE GLYCOSYLASE"/>
    <property type="match status" value="1"/>
</dbReference>
<accession>E8V173</accession>
<comment type="similarity">
    <text evidence="1 5">Belongs to the DNA glycosylase MPG family.</text>
</comment>
<evidence type="ECO:0000256" key="1">
    <source>
        <dbReference type="ARBA" id="ARBA00009232"/>
    </source>
</evidence>
<dbReference type="SUPFAM" id="SSF50486">
    <property type="entry name" value="FMT C-terminal domain-like"/>
    <property type="match status" value="1"/>
</dbReference>
<keyword evidence="4 5" id="KW-0234">DNA repair</keyword>
<keyword evidence="3 5" id="KW-0378">Hydrolase</keyword>
<name>E8V173_TERSS</name>
<proteinExistence type="inferred from homology"/>
<dbReference type="eggNOG" id="COG2094">
    <property type="taxonomic scope" value="Bacteria"/>
</dbReference>
<keyword evidence="2 5" id="KW-0227">DNA damage</keyword>
<evidence type="ECO:0000256" key="2">
    <source>
        <dbReference type="ARBA" id="ARBA00022763"/>
    </source>
</evidence>
<dbReference type="Pfam" id="PF02245">
    <property type="entry name" value="Pur_DNA_glyco"/>
    <property type="match status" value="1"/>
</dbReference>
<dbReference type="GO" id="GO:0003677">
    <property type="term" value="F:DNA binding"/>
    <property type="evidence" value="ECO:0007669"/>
    <property type="project" value="InterPro"/>
</dbReference>
<evidence type="ECO:0000256" key="4">
    <source>
        <dbReference type="ARBA" id="ARBA00023204"/>
    </source>
</evidence>
<dbReference type="EMBL" id="CP002467">
    <property type="protein sequence ID" value="ADV84488.1"/>
    <property type="molecule type" value="Genomic_DNA"/>
</dbReference>
<evidence type="ECO:0000313" key="6">
    <source>
        <dbReference type="EMBL" id="ADV84488.1"/>
    </source>
</evidence>
<evidence type="ECO:0000313" key="7">
    <source>
        <dbReference type="Proteomes" id="UP000006844"/>
    </source>
</evidence>
<dbReference type="Proteomes" id="UP000006844">
    <property type="component" value="Chromosome"/>
</dbReference>
<dbReference type="KEGG" id="tsa:AciPR4_3738"/>
<dbReference type="InterPro" id="IPR036995">
    <property type="entry name" value="MPG_sf"/>
</dbReference>
<dbReference type="GO" id="GO:0006284">
    <property type="term" value="P:base-excision repair"/>
    <property type="evidence" value="ECO:0007669"/>
    <property type="project" value="InterPro"/>
</dbReference>
<evidence type="ECO:0000256" key="3">
    <source>
        <dbReference type="ARBA" id="ARBA00022801"/>
    </source>
</evidence>
<dbReference type="AlphaFoldDB" id="E8V173"/>
<dbReference type="EC" id="3.2.2.-" evidence="5"/>
<dbReference type="InterPro" id="IPR011034">
    <property type="entry name" value="Formyl_transferase-like_C_sf"/>
</dbReference>
<dbReference type="Gene3D" id="3.10.300.10">
    <property type="entry name" value="Methylpurine-DNA glycosylase (MPG)"/>
    <property type="match status" value="1"/>
</dbReference>
<dbReference type="STRING" id="401053.AciPR4_3738"/>
<protein>
    <recommendedName>
        <fullName evidence="5">Putative 3-methyladenine DNA glycosylase</fullName>
        <ecNumber evidence="5">3.2.2.-</ecNumber>
    </recommendedName>
</protein>